<evidence type="ECO:0000313" key="3">
    <source>
        <dbReference type="Proteomes" id="UP000008021"/>
    </source>
</evidence>
<protein>
    <submittedName>
        <fullName evidence="2">Uncharacterized protein</fullName>
    </submittedName>
</protein>
<dbReference type="AlphaFoldDB" id="A0A0E0E5G7"/>
<dbReference type="HOGENOM" id="CLU_1743439_0_0_1"/>
<reference evidence="2" key="2">
    <citation type="submission" date="2018-05" db="EMBL/GenBank/DDBJ databases">
        <title>OmerRS3 (Oryza meridionalis Reference Sequence Version 3).</title>
        <authorList>
            <person name="Zhang J."/>
            <person name="Kudrna D."/>
            <person name="Lee S."/>
            <person name="Talag J."/>
            <person name="Welchert J."/>
            <person name="Wing R.A."/>
        </authorList>
    </citation>
    <scope>NUCLEOTIDE SEQUENCE [LARGE SCALE GENOMIC DNA]</scope>
    <source>
        <strain evidence="2">cv. OR44</strain>
    </source>
</reference>
<accession>A0A0E0E5G7</accession>
<dbReference type="EnsemblPlants" id="OMERI06G25300.1">
    <property type="protein sequence ID" value="OMERI06G25300.1"/>
    <property type="gene ID" value="OMERI06G25300"/>
</dbReference>
<reference evidence="2" key="1">
    <citation type="submission" date="2015-04" db="UniProtKB">
        <authorList>
            <consortium name="EnsemblPlants"/>
        </authorList>
    </citation>
    <scope>IDENTIFICATION</scope>
</reference>
<organism evidence="2">
    <name type="scientific">Oryza meridionalis</name>
    <dbReference type="NCBI Taxonomy" id="40149"/>
    <lineage>
        <taxon>Eukaryota</taxon>
        <taxon>Viridiplantae</taxon>
        <taxon>Streptophyta</taxon>
        <taxon>Embryophyta</taxon>
        <taxon>Tracheophyta</taxon>
        <taxon>Spermatophyta</taxon>
        <taxon>Magnoliopsida</taxon>
        <taxon>Liliopsida</taxon>
        <taxon>Poales</taxon>
        <taxon>Poaceae</taxon>
        <taxon>BOP clade</taxon>
        <taxon>Oryzoideae</taxon>
        <taxon>Oryzeae</taxon>
        <taxon>Oryzinae</taxon>
        <taxon>Oryza</taxon>
    </lineage>
</organism>
<feature type="region of interest" description="Disordered" evidence="1">
    <location>
        <begin position="1"/>
        <end position="30"/>
    </location>
</feature>
<keyword evidence="3" id="KW-1185">Reference proteome</keyword>
<dbReference type="Gramene" id="OMERI06G25300.1">
    <property type="protein sequence ID" value="OMERI06G25300.1"/>
    <property type="gene ID" value="OMERI06G25300"/>
</dbReference>
<proteinExistence type="predicted"/>
<name>A0A0E0E5G7_9ORYZ</name>
<evidence type="ECO:0000256" key="1">
    <source>
        <dbReference type="SAM" id="MobiDB-lite"/>
    </source>
</evidence>
<sequence>MGEAAWPGGKGRPTAGREGKATAGSSDATDISRDADAAACGHGAIHRRLGHDAGAIHQRFGHDARRGGYRQSGDDGVVVHWPIGVTTWAQLASEEIVLLVCWDRTRTVSIMAEVSGRNLEANLPTMAAAHTDPRSTMHIYLPLGVSEGAA</sequence>
<evidence type="ECO:0000313" key="2">
    <source>
        <dbReference type="EnsemblPlants" id="OMERI06G25300.1"/>
    </source>
</evidence>
<dbReference type="Proteomes" id="UP000008021">
    <property type="component" value="Chromosome 6"/>
</dbReference>